<keyword evidence="1" id="KW-0812">Transmembrane</keyword>
<organism evidence="2 3">
    <name type="scientific">Sporosarcina luteola</name>
    <dbReference type="NCBI Taxonomy" id="582850"/>
    <lineage>
        <taxon>Bacteria</taxon>
        <taxon>Bacillati</taxon>
        <taxon>Bacillota</taxon>
        <taxon>Bacilli</taxon>
        <taxon>Bacillales</taxon>
        <taxon>Caryophanaceae</taxon>
        <taxon>Sporosarcina</taxon>
    </lineage>
</organism>
<feature type="transmembrane region" description="Helical" evidence="1">
    <location>
        <begin position="12"/>
        <end position="31"/>
    </location>
</feature>
<keyword evidence="1" id="KW-0472">Membrane</keyword>
<accession>A0A511ZAD3</accession>
<dbReference type="AlphaFoldDB" id="A0A511ZAD3"/>
<reference evidence="2 3" key="1">
    <citation type="submission" date="2019-07" db="EMBL/GenBank/DDBJ databases">
        <title>Whole genome shotgun sequence of Sporosarcina luteola NBRC 105378.</title>
        <authorList>
            <person name="Hosoyama A."/>
            <person name="Uohara A."/>
            <person name="Ohji S."/>
            <person name="Ichikawa N."/>
        </authorList>
    </citation>
    <scope>NUCLEOTIDE SEQUENCE [LARGE SCALE GENOMIC DNA]</scope>
    <source>
        <strain evidence="2 3">NBRC 105378</strain>
    </source>
</reference>
<keyword evidence="1" id="KW-1133">Transmembrane helix</keyword>
<evidence type="ECO:0000313" key="3">
    <source>
        <dbReference type="Proteomes" id="UP000321901"/>
    </source>
</evidence>
<proteinExistence type="predicted"/>
<gene>
    <name evidence="2" type="ORF">SLU01_27210</name>
</gene>
<sequence length="65" mass="8073">MFIDYYGSFKFIFVSFVIWWTFLFVFQRMAYRFTEKRSWVKDIVLTFLQTAFVIVTLPVLAYFMR</sequence>
<feature type="transmembrane region" description="Helical" evidence="1">
    <location>
        <begin position="43"/>
        <end position="64"/>
    </location>
</feature>
<protein>
    <submittedName>
        <fullName evidence="2">Uncharacterized protein</fullName>
    </submittedName>
</protein>
<keyword evidence="3" id="KW-1185">Reference proteome</keyword>
<dbReference type="Proteomes" id="UP000321901">
    <property type="component" value="Unassembled WGS sequence"/>
</dbReference>
<evidence type="ECO:0000313" key="2">
    <source>
        <dbReference type="EMBL" id="GEN84409.1"/>
    </source>
</evidence>
<name>A0A511ZAD3_9BACL</name>
<evidence type="ECO:0000256" key="1">
    <source>
        <dbReference type="SAM" id="Phobius"/>
    </source>
</evidence>
<dbReference type="EMBL" id="BJYL01000036">
    <property type="protein sequence ID" value="GEN84409.1"/>
    <property type="molecule type" value="Genomic_DNA"/>
</dbReference>
<comment type="caution">
    <text evidence="2">The sequence shown here is derived from an EMBL/GenBank/DDBJ whole genome shotgun (WGS) entry which is preliminary data.</text>
</comment>